<protein>
    <submittedName>
        <fullName evidence="2">HDOD domain-containing protein</fullName>
    </submittedName>
</protein>
<dbReference type="AlphaFoldDB" id="A0AAP7DGI1"/>
<dbReference type="SUPFAM" id="SSF109604">
    <property type="entry name" value="HD-domain/PDEase-like"/>
    <property type="match status" value="1"/>
</dbReference>
<evidence type="ECO:0000313" key="3">
    <source>
        <dbReference type="Proteomes" id="UP000576645"/>
    </source>
</evidence>
<dbReference type="Gene3D" id="1.10.3210.10">
    <property type="entry name" value="Hypothetical protein af1432"/>
    <property type="match status" value="1"/>
</dbReference>
<dbReference type="EMBL" id="VTXP01000021">
    <property type="protein sequence ID" value="NOJ25825.1"/>
    <property type="molecule type" value="Genomic_DNA"/>
</dbReference>
<accession>A0AAP7DGI1</accession>
<evidence type="ECO:0000259" key="1">
    <source>
        <dbReference type="Pfam" id="PF08668"/>
    </source>
</evidence>
<reference evidence="2 3" key="1">
    <citation type="submission" date="2019-09" db="EMBL/GenBank/DDBJ databases">
        <title>Draft genome sequencing and comparative genomics of hatchery-associated Vibrios.</title>
        <authorList>
            <person name="Kehlet-Delgado H."/>
            <person name="Mueller R.S."/>
        </authorList>
    </citation>
    <scope>NUCLEOTIDE SEQUENCE [LARGE SCALE GENOMIC DNA]</scope>
    <source>
        <strain evidence="2 3">09-121-3</strain>
    </source>
</reference>
<sequence>MERHVVLVLHLSPRAELLHLLLTNKKYNEEANQLASKIAASTRERYAKWLVSIKYVLDQSDVDSVLSRQSEFCDTVILNEKERVMKNQRLLLECESSKVEERRQAAEERQKIHENVIGDISESAINRMMDKLSELEVLKLFGRFPDFSYFLSTAYSPSVSYSKLDVLAVNDNQLKNNLFELCKNPKFCARLGKSVRSFTDTKMAIGLLGIDNSRILFPILMVKPLLRWDEPTTKLIAPKLWQHMILTANVTRFRLEEAEVRSPEQGVAIGILRTISQFAIVNNFPMMFEDALVERMQFYRDKNLREEYYACAEIKPIMSILPDVIIGLEKSLTRKVVEFIDWSPTNVHLKNALLEDLEDTPMLERSPYGVALAQAQAYSIYDALERSNVFVEKHKPFWFANVQMPPDALKAIRSSHPGRIELSS</sequence>
<dbReference type="InterPro" id="IPR013976">
    <property type="entry name" value="HDOD"/>
</dbReference>
<gene>
    <name evidence="2" type="ORF">F0238_24185</name>
</gene>
<feature type="domain" description="HDOD" evidence="1">
    <location>
        <begin position="156"/>
        <end position="293"/>
    </location>
</feature>
<name>A0AAP7DGI1_9VIBR</name>
<dbReference type="Proteomes" id="UP000576645">
    <property type="component" value="Unassembled WGS sequence"/>
</dbReference>
<dbReference type="RefSeq" id="WP_052131691.1">
    <property type="nucleotide sequence ID" value="NZ_CP009264.1"/>
</dbReference>
<organism evidence="2 3">
    <name type="scientific">Vibrio coralliilyticus</name>
    <dbReference type="NCBI Taxonomy" id="190893"/>
    <lineage>
        <taxon>Bacteria</taxon>
        <taxon>Pseudomonadati</taxon>
        <taxon>Pseudomonadota</taxon>
        <taxon>Gammaproteobacteria</taxon>
        <taxon>Vibrionales</taxon>
        <taxon>Vibrionaceae</taxon>
        <taxon>Vibrio</taxon>
    </lineage>
</organism>
<dbReference type="Pfam" id="PF08668">
    <property type="entry name" value="HDOD"/>
    <property type="match status" value="1"/>
</dbReference>
<proteinExistence type="predicted"/>
<evidence type="ECO:0000313" key="2">
    <source>
        <dbReference type="EMBL" id="NOJ25825.1"/>
    </source>
</evidence>
<comment type="caution">
    <text evidence="2">The sequence shown here is derived from an EMBL/GenBank/DDBJ whole genome shotgun (WGS) entry which is preliminary data.</text>
</comment>